<evidence type="ECO:0000259" key="1">
    <source>
        <dbReference type="Pfam" id="PF13676"/>
    </source>
</evidence>
<dbReference type="SUPFAM" id="SSF48452">
    <property type="entry name" value="TPR-like"/>
    <property type="match status" value="1"/>
</dbReference>
<reference evidence="2 3" key="1">
    <citation type="submission" date="2024-06" db="EMBL/GenBank/DDBJ databases">
        <title>Genomic Encyclopedia of Type Strains, Phase IV (KMG-IV): sequencing the most valuable type-strain genomes for metagenomic binning, comparative biology and taxonomic classification.</title>
        <authorList>
            <person name="Goeker M."/>
        </authorList>
    </citation>
    <scope>NUCLEOTIDE SEQUENCE [LARGE SCALE GENOMIC DNA]</scope>
    <source>
        <strain evidence="2 3">DSM 17809</strain>
    </source>
</reference>
<organism evidence="2 3">
    <name type="scientific">Phenylobacterium koreense</name>
    <dbReference type="NCBI Taxonomy" id="266125"/>
    <lineage>
        <taxon>Bacteria</taxon>
        <taxon>Pseudomonadati</taxon>
        <taxon>Pseudomonadota</taxon>
        <taxon>Alphaproteobacteria</taxon>
        <taxon>Caulobacterales</taxon>
        <taxon>Caulobacteraceae</taxon>
        <taxon>Phenylobacterium</taxon>
    </lineage>
</organism>
<dbReference type="Gene3D" id="3.40.50.10140">
    <property type="entry name" value="Toll/interleukin-1 receptor homology (TIR) domain"/>
    <property type="match status" value="1"/>
</dbReference>
<dbReference type="Gene3D" id="1.25.40.10">
    <property type="entry name" value="Tetratricopeptide repeat domain"/>
    <property type="match status" value="2"/>
</dbReference>
<name>A0ABV2ELN3_9CAUL</name>
<dbReference type="InterPro" id="IPR000157">
    <property type="entry name" value="TIR_dom"/>
</dbReference>
<dbReference type="RefSeq" id="WP_354297966.1">
    <property type="nucleotide sequence ID" value="NZ_JBEPLU010000002.1"/>
</dbReference>
<keyword evidence="3" id="KW-1185">Reference proteome</keyword>
<sequence length="549" mass="59923">MAEVFVSYGHATTLQAMQVAKALRGLGYEVWRDEDLPPHRDYSEVIEERLRAAKAVVVVWSADAVKSQWVRAEAEIAREAGTLVQLSLDGAPLPLPFNRIQCADLKSWNGDLEAPGWLKVVGSIAELVGVRAPTVEEDGPARLALPDKPSIAVLPFDNLSGDSEQEYFADAITEDIITALSRWRWFFVIARNSSFTYKGAAVDVRRVGLELGVRYVLEGSVRKVGQRVRLTAQLVDCADGSHVCAHKYDRDLVDLLSLQDELTEEVVRAIEPAMLIRENVRLSRKKPNDYSALDCFQRGMWHLNKVSADHYEPAIALFREAIARDPDLALGYIGLSRILYGGATVYGWSAHGEQDLEESYRAAKRAIELDPGDADAYFACSGAALYLSLHEEALAMAQKSVALNPNSAYGQFRLAQVLIYAGRADEAIEPILHSLRHSPFDPQMGAMLGALALAQYQAKDYAAAVAPAREATLHNFPAGYALLGAALARLGRLEEAHEALPAELLNRFVTDAPRLATYLDPGDRDHFMGGLLAAVGGTPAEPAPGLNPG</sequence>
<dbReference type="InterPro" id="IPR011990">
    <property type="entry name" value="TPR-like_helical_dom_sf"/>
</dbReference>
<dbReference type="Proteomes" id="UP001549110">
    <property type="component" value="Unassembled WGS sequence"/>
</dbReference>
<accession>A0ABV2ELN3</accession>
<evidence type="ECO:0000313" key="3">
    <source>
        <dbReference type="Proteomes" id="UP001549110"/>
    </source>
</evidence>
<comment type="caution">
    <text evidence="2">The sequence shown here is derived from an EMBL/GenBank/DDBJ whole genome shotgun (WGS) entry which is preliminary data.</text>
</comment>
<dbReference type="InterPro" id="IPR035897">
    <property type="entry name" value="Toll_tir_struct_dom_sf"/>
</dbReference>
<dbReference type="EMBL" id="JBEPLU010000002">
    <property type="protein sequence ID" value="MET3527941.1"/>
    <property type="molecule type" value="Genomic_DNA"/>
</dbReference>
<feature type="domain" description="TIR" evidence="1">
    <location>
        <begin position="4"/>
        <end position="108"/>
    </location>
</feature>
<dbReference type="Gene3D" id="3.40.50.10070">
    <property type="entry name" value="TolB, N-terminal domain"/>
    <property type="match status" value="1"/>
</dbReference>
<gene>
    <name evidence="2" type="ORF">ABID41_003059</name>
</gene>
<proteinExistence type="predicted"/>
<protein>
    <submittedName>
        <fullName evidence="2">TolB-like protein/Flp pilus assembly protein TadD</fullName>
    </submittedName>
</protein>
<evidence type="ECO:0000313" key="2">
    <source>
        <dbReference type="EMBL" id="MET3527941.1"/>
    </source>
</evidence>
<dbReference type="SUPFAM" id="SSF52200">
    <property type="entry name" value="Toll/Interleukin receptor TIR domain"/>
    <property type="match status" value="1"/>
</dbReference>
<dbReference type="Pfam" id="PF13676">
    <property type="entry name" value="TIR_2"/>
    <property type="match status" value="1"/>
</dbReference>